<name>A0ABP6XZU7_9ACTN</name>
<dbReference type="Proteomes" id="UP001500630">
    <property type="component" value="Unassembled WGS sequence"/>
</dbReference>
<dbReference type="RefSeq" id="WP_345567685.1">
    <property type="nucleotide sequence ID" value="NZ_BAABDQ010000016.1"/>
</dbReference>
<organism evidence="1 2">
    <name type="scientific">Nonomuraea rosea</name>
    <dbReference type="NCBI Taxonomy" id="638574"/>
    <lineage>
        <taxon>Bacteria</taxon>
        <taxon>Bacillati</taxon>
        <taxon>Actinomycetota</taxon>
        <taxon>Actinomycetes</taxon>
        <taxon>Streptosporangiales</taxon>
        <taxon>Streptosporangiaceae</taxon>
        <taxon>Nonomuraea</taxon>
    </lineage>
</organism>
<comment type="caution">
    <text evidence="1">The sequence shown here is derived from an EMBL/GenBank/DDBJ whole genome shotgun (WGS) entry which is preliminary data.</text>
</comment>
<proteinExistence type="predicted"/>
<protein>
    <submittedName>
        <fullName evidence="1">Uncharacterized protein</fullName>
    </submittedName>
</protein>
<keyword evidence="2" id="KW-1185">Reference proteome</keyword>
<dbReference type="EMBL" id="BAABDQ010000016">
    <property type="protein sequence ID" value="GAA3574708.1"/>
    <property type="molecule type" value="Genomic_DNA"/>
</dbReference>
<evidence type="ECO:0000313" key="2">
    <source>
        <dbReference type="Proteomes" id="UP001500630"/>
    </source>
</evidence>
<reference evidence="2" key="1">
    <citation type="journal article" date="2019" name="Int. J. Syst. Evol. Microbiol.">
        <title>The Global Catalogue of Microorganisms (GCM) 10K type strain sequencing project: providing services to taxonomists for standard genome sequencing and annotation.</title>
        <authorList>
            <consortium name="The Broad Institute Genomics Platform"/>
            <consortium name="The Broad Institute Genome Sequencing Center for Infectious Disease"/>
            <person name="Wu L."/>
            <person name="Ma J."/>
        </authorList>
    </citation>
    <scope>NUCLEOTIDE SEQUENCE [LARGE SCALE GENOMIC DNA]</scope>
    <source>
        <strain evidence="2">JCM 17326</strain>
    </source>
</reference>
<accession>A0ABP6XZU7</accession>
<sequence>MGQLEKVIEMIRQAILEFRIVIGKSTGAGRVVEVDARQVGARRDGATELMRRYY</sequence>
<evidence type="ECO:0000313" key="1">
    <source>
        <dbReference type="EMBL" id="GAA3574708.1"/>
    </source>
</evidence>
<gene>
    <name evidence="1" type="ORF">GCM10022419_064750</name>
</gene>